<dbReference type="EMBL" id="CP014167">
    <property type="protein sequence ID" value="ANS75484.1"/>
    <property type="molecule type" value="Genomic_DNA"/>
</dbReference>
<dbReference type="PANTHER" id="PTHR33734:SF22">
    <property type="entry name" value="MEMBRANE-BOUND LYTIC MUREIN TRANSGLYCOSYLASE D"/>
    <property type="match status" value="1"/>
</dbReference>
<feature type="compositionally biased region" description="Pro residues" evidence="1">
    <location>
        <begin position="139"/>
        <end position="149"/>
    </location>
</feature>
<dbReference type="InterPro" id="IPR036779">
    <property type="entry name" value="LysM_dom_sf"/>
</dbReference>
<dbReference type="SMART" id="SM00257">
    <property type="entry name" value="LysM"/>
    <property type="match status" value="2"/>
</dbReference>
<feature type="compositionally biased region" description="Polar residues" evidence="1">
    <location>
        <begin position="547"/>
        <end position="564"/>
    </location>
</feature>
<feature type="region of interest" description="Disordered" evidence="1">
    <location>
        <begin position="541"/>
        <end position="623"/>
    </location>
</feature>
<dbReference type="CDD" id="cd00118">
    <property type="entry name" value="LysM"/>
    <property type="match status" value="2"/>
</dbReference>
<gene>
    <name evidence="3" type="ORF">AWM70_13505</name>
</gene>
<dbReference type="PROSITE" id="PS51782">
    <property type="entry name" value="LYSM"/>
    <property type="match status" value="2"/>
</dbReference>
<protein>
    <recommendedName>
        <fullName evidence="2">LysM domain-containing protein</fullName>
    </recommendedName>
</protein>
<feature type="compositionally biased region" description="Basic and acidic residues" evidence="1">
    <location>
        <begin position="565"/>
        <end position="580"/>
    </location>
</feature>
<dbReference type="SUPFAM" id="SSF54106">
    <property type="entry name" value="LysM domain"/>
    <property type="match status" value="2"/>
</dbReference>
<dbReference type="AlphaFoldDB" id="A0A1B1N213"/>
<name>A0A1B1N213_9BACL</name>
<dbReference type="Gene3D" id="3.10.350.10">
    <property type="entry name" value="LysM domain"/>
    <property type="match status" value="2"/>
</dbReference>
<dbReference type="KEGG" id="pyg:AWM70_13505"/>
<evidence type="ECO:0000256" key="1">
    <source>
        <dbReference type="SAM" id="MobiDB-lite"/>
    </source>
</evidence>
<dbReference type="InterPro" id="IPR018392">
    <property type="entry name" value="LysM"/>
</dbReference>
<evidence type="ECO:0000313" key="4">
    <source>
        <dbReference type="Proteomes" id="UP000092573"/>
    </source>
</evidence>
<dbReference type="Pfam" id="PF01476">
    <property type="entry name" value="LysM"/>
    <property type="match status" value="2"/>
</dbReference>
<feature type="compositionally biased region" description="Basic residues" evidence="1">
    <location>
        <begin position="587"/>
        <end position="596"/>
    </location>
</feature>
<dbReference type="STRING" id="1462996.AWM70_13505"/>
<dbReference type="PANTHER" id="PTHR33734">
    <property type="entry name" value="LYSM DOMAIN-CONTAINING GPI-ANCHORED PROTEIN 2"/>
    <property type="match status" value="1"/>
</dbReference>
<organism evidence="3 4">
    <name type="scientific">Paenibacillus yonginensis</name>
    <dbReference type="NCBI Taxonomy" id="1462996"/>
    <lineage>
        <taxon>Bacteria</taxon>
        <taxon>Bacillati</taxon>
        <taxon>Bacillota</taxon>
        <taxon>Bacilli</taxon>
        <taxon>Bacillales</taxon>
        <taxon>Paenibacillaceae</taxon>
        <taxon>Paenibacillus</taxon>
    </lineage>
</organism>
<dbReference type="Proteomes" id="UP000092573">
    <property type="component" value="Chromosome"/>
</dbReference>
<feature type="domain" description="LysM" evidence="2">
    <location>
        <begin position="58"/>
        <end position="103"/>
    </location>
</feature>
<feature type="domain" description="LysM" evidence="2">
    <location>
        <begin position="1"/>
        <end position="43"/>
    </location>
</feature>
<evidence type="ECO:0000313" key="3">
    <source>
        <dbReference type="EMBL" id="ANS75484.1"/>
    </source>
</evidence>
<keyword evidence="4" id="KW-1185">Reference proteome</keyword>
<feature type="compositionally biased region" description="Low complexity" evidence="1">
    <location>
        <begin position="128"/>
        <end position="138"/>
    </location>
</feature>
<reference evidence="3 4" key="1">
    <citation type="submission" date="2016-01" db="EMBL/GenBank/DDBJ databases">
        <title>Complete Genome Sequence of Paenibacillus yonginensis DCY84, a novel Plant Growth-Promoting Bacteria with Elicitation of Induced Systemic Resistance.</title>
        <authorList>
            <person name="Kim Y.J."/>
            <person name="Yang D.C."/>
            <person name="Sukweenadhi J."/>
        </authorList>
    </citation>
    <scope>NUCLEOTIDE SEQUENCE [LARGE SCALE GENOMIC DNA]</scope>
    <source>
        <strain evidence="3 4">DCY84</strain>
    </source>
</reference>
<sequence>MVKEGDTLYELSKKYNVPLQTLIDANPQITNPDVLMIGDKVKIPSSAVAVDQEDGVIYKHVVKQGDTLWKLSKAWGVSLQAMIDANPQLKNPNALLVGEVVNIPSGGSNTGAGSGTENAPVPNTNSGKKNTAPKKPTAPVVPAPEPAPVAPEAEKPAPMPEQPAVPIPIMPEKPKPEYHYEIEYSEIVVQQPTHFEYAPVVPENVNDHPVKEKPCGCSEVKPNENVYMPNEPVVPNVASYYDFPNVNIPNSPPVHHEPTQLAPAQTGPYPFAPNLNAPIHYMPNTAPTHLAPANIAPVNMAPTNMAPVNMAPTNMAPTNLAPTNMAPMNIGPTNVSPFHYAPMNAAPNVSPMEFMPNTAPDNLGPSYVSPIGYSPSNTGPTHFTPANVSPEAEAKVNHMMPQMGVADNGYPGISSDPYGSNMPVMPGNVSPEMAVPETNMYVPQPCGCGGSSVGDVHIQPYPNALPENIGGWNVPNPAIYDGTGPSAYQAPHWTAPNQNSFPYGDHMANSSYMPGFYPPNLMAYGMPYGAMVPGSPVGGMGSRENFESGNGFTVNEQNETQSSLREADVAVSKDENKVKVSTEPGSKRHNGGKKQTRGQEKDAKARNTSNKAKSTKRNPWLGN</sequence>
<accession>A0A1B1N213</accession>
<evidence type="ECO:0000259" key="2">
    <source>
        <dbReference type="PROSITE" id="PS51782"/>
    </source>
</evidence>
<proteinExistence type="predicted"/>
<feature type="region of interest" description="Disordered" evidence="1">
    <location>
        <begin position="107"/>
        <end position="165"/>
    </location>
</feature>